<gene>
    <name evidence="3" type="ORF">BJ960_002806</name>
</gene>
<sequence length="197" mass="19512">MRRPVPLSVTAAALMLLTGCGAAPGAGGTPTADATSPADPSPSDSAQPQFSFAQVSSCAEVEAAVQPYIEGLVPNEASVVDEWGVSCSWEPADGELDPANIRAVSVQLAPVEPDAEAPDPSLVAQSDGGTVIDSDWVSAHGGVAFSLTLGTAVAGATATTVWVPGVEATVGGGTWDGYPALDGPAAVDLVRGLISAS</sequence>
<dbReference type="PROSITE" id="PS51257">
    <property type="entry name" value="PROKAR_LIPOPROTEIN"/>
    <property type="match status" value="1"/>
</dbReference>
<reference evidence="3 4" key="1">
    <citation type="submission" date="2020-07" db="EMBL/GenBank/DDBJ databases">
        <title>Sequencing the genomes of 1000 actinobacteria strains.</title>
        <authorList>
            <person name="Klenk H.-P."/>
        </authorList>
    </citation>
    <scope>NUCLEOTIDE SEQUENCE [LARGE SCALE GENOMIC DNA]</scope>
    <source>
        <strain evidence="3 4">DSM 17380</strain>
    </source>
</reference>
<organism evidence="3 4">
    <name type="scientific">Leucobacter aridicollis</name>
    <dbReference type="NCBI Taxonomy" id="283878"/>
    <lineage>
        <taxon>Bacteria</taxon>
        <taxon>Bacillati</taxon>
        <taxon>Actinomycetota</taxon>
        <taxon>Actinomycetes</taxon>
        <taxon>Micrococcales</taxon>
        <taxon>Microbacteriaceae</taxon>
        <taxon>Leucobacter</taxon>
    </lineage>
</organism>
<name>A0A852QZW7_9MICO</name>
<feature type="signal peptide" evidence="2">
    <location>
        <begin position="1"/>
        <end position="22"/>
    </location>
</feature>
<evidence type="ECO:0000256" key="2">
    <source>
        <dbReference type="SAM" id="SignalP"/>
    </source>
</evidence>
<dbReference type="Proteomes" id="UP000586095">
    <property type="component" value="Unassembled WGS sequence"/>
</dbReference>
<evidence type="ECO:0000313" key="3">
    <source>
        <dbReference type="EMBL" id="NYD28003.1"/>
    </source>
</evidence>
<keyword evidence="2" id="KW-0732">Signal</keyword>
<comment type="caution">
    <text evidence="3">The sequence shown here is derived from an EMBL/GenBank/DDBJ whole genome shotgun (WGS) entry which is preliminary data.</text>
</comment>
<feature type="compositionally biased region" description="Low complexity" evidence="1">
    <location>
        <begin position="29"/>
        <end position="46"/>
    </location>
</feature>
<protein>
    <recommendedName>
        <fullName evidence="5">DUF3558 domain-containing protein</fullName>
    </recommendedName>
</protein>
<feature type="chain" id="PRO_5032747632" description="DUF3558 domain-containing protein" evidence="2">
    <location>
        <begin position="23"/>
        <end position="197"/>
    </location>
</feature>
<proteinExistence type="predicted"/>
<evidence type="ECO:0008006" key="5">
    <source>
        <dbReference type="Google" id="ProtNLM"/>
    </source>
</evidence>
<keyword evidence="4" id="KW-1185">Reference proteome</keyword>
<evidence type="ECO:0000313" key="4">
    <source>
        <dbReference type="Proteomes" id="UP000586095"/>
    </source>
</evidence>
<dbReference type="AlphaFoldDB" id="A0A852QZW7"/>
<dbReference type="RefSeq" id="WP_185987749.1">
    <property type="nucleotide sequence ID" value="NZ_BAAALZ010000001.1"/>
</dbReference>
<feature type="region of interest" description="Disordered" evidence="1">
    <location>
        <begin position="26"/>
        <end position="50"/>
    </location>
</feature>
<evidence type="ECO:0000256" key="1">
    <source>
        <dbReference type="SAM" id="MobiDB-lite"/>
    </source>
</evidence>
<accession>A0A852QZW7</accession>
<dbReference type="EMBL" id="JACCBD010000001">
    <property type="protein sequence ID" value="NYD28003.1"/>
    <property type="molecule type" value="Genomic_DNA"/>
</dbReference>